<proteinExistence type="predicted"/>
<evidence type="ECO:0000313" key="1">
    <source>
        <dbReference type="EMBL" id="GFX86233.1"/>
    </source>
</evidence>
<comment type="caution">
    <text evidence="1">The sequence shown here is derived from an EMBL/GenBank/DDBJ whole genome shotgun (WGS) entry which is preliminary data.</text>
</comment>
<keyword evidence="2" id="KW-1185">Reference proteome</keyword>
<organism evidence="1 2">
    <name type="scientific">Trichonephila clavipes</name>
    <name type="common">Golden silk orbweaver</name>
    <name type="synonym">Nephila clavipes</name>
    <dbReference type="NCBI Taxonomy" id="2585209"/>
    <lineage>
        <taxon>Eukaryota</taxon>
        <taxon>Metazoa</taxon>
        <taxon>Ecdysozoa</taxon>
        <taxon>Arthropoda</taxon>
        <taxon>Chelicerata</taxon>
        <taxon>Arachnida</taxon>
        <taxon>Araneae</taxon>
        <taxon>Araneomorphae</taxon>
        <taxon>Entelegynae</taxon>
        <taxon>Araneoidea</taxon>
        <taxon>Nephilidae</taxon>
        <taxon>Trichonephila</taxon>
    </lineage>
</organism>
<dbReference type="AlphaFoldDB" id="A0A8X6USQ1"/>
<dbReference type="EMBL" id="BMAU01021004">
    <property type="protein sequence ID" value="GFX86233.1"/>
    <property type="molecule type" value="Genomic_DNA"/>
</dbReference>
<dbReference type="Proteomes" id="UP000887159">
    <property type="component" value="Unassembled WGS sequence"/>
</dbReference>
<accession>A0A8X6USQ1</accession>
<gene>
    <name evidence="1" type="primary">NCL1_56969</name>
    <name evidence="1" type="ORF">TNCV_2561151</name>
</gene>
<reference evidence="1" key="1">
    <citation type="submission" date="2020-08" db="EMBL/GenBank/DDBJ databases">
        <title>Multicomponent nature underlies the extraordinary mechanical properties of spider dragline silk.</title>
        <authorList>
            <person name="Kono N."/>
            <person name="Nakamura H."/>
            <person name="Mori M."/>
            <person name="Yoshida Y."/>
            <person name="Ohtoshi R."/>
            <person name="Malay A.D."/>
            <person name="Moran D.A.P."/>
            <person name="Tomita M."/>
            <person name="Numata K."/>
            <person name="Arakawa K."/>
        </authorList>
    </citation>
    <scope>NUCLEOTIDE SEQUENCE</scope>
</reference>
<evidence type="ECO:0000313" key="2">
    <source>
        <dbReference type="Proteomes" id="UP000887159"/>
    </source>
</evidence>
<name>A0A8X6USQ1_TRICX</name>
<protein>
    <submittedName>
        <fullName evidence="1">Uncharacterized protein</fullName>
    </submittedName>
</protein>
<sequence length="76" mass="8414">MHQLSYMNNTKQDIMPDEETIAAVTVNKKMLENGEDINIEDAAETPKTSHSEGLGAVKTALQYFDQQGVSIMDLLT</sequence>